<dbReference type="InterPro" id="IPR046529">
    <property type="entry name" value="DUF6594"/>
</dbReference>
<evidence type="ECO:0000313" key="4">
    <source>
        <dbReference type="EMBL" id="KAF2635322.1"/>
    </source>
</evidence>
<proteinExistence type="predicted"/>
<reference evidence="4" key="1">
    <citation type="journal article" date="2020" name="Stud. Mycol.">
        <title>101 Dothideomycetes genomes: a test case for predicting lifestyles and emergence of pathogens.</title>
        <authorList>
            <person name="Haridas S."/>
            <person name="Albert R."/>
            <person name="Binder M."/>
            <person name="Bloem J."/>
            <person name="Labutti K."/>
            <person name="Salamov A."/>
            <person name="Andreopoulos B."/>
            <person name="Baker S."/>
            <person name="Barry K."/>
            <person name="Bills G."/>
            <person name="Bluhm B."/>
            <person name="Cannon C."/>
            <person name="Castanera R."/>
            <person name="Culley D."/>
            <person name="Daum C."/>
            <person name="Ezra D."/>
            <person name="Gonzalez J."/>
            <person name="Henrissat B."/>
            <person name="Kuo A."/>
            <person name="Liang C."/>
            <person name="Lipzen A."/>
            <person name="Lutzoni F."/>
            <person name="Magnuson J."/>
            <person name="Mondo S."/>
            <person name="Nolan M."/>
            <person name="Ohm R."/>
            <person name="Pangilinan J."/>
            <person name="Park H.-J."/>
            <person name="Ramirez L."/>
            <person name="Alfaro M."/>
            <person name="Sun H."/>
            <person name="Tritt A."/>
            <person name="Yoshinaga Y."/>
            <person name="Zwiers L.-H."/>
            <person name="Turgeon B."/>
            <person name="Goodwin S."/>
            <person name="Spatafora J."/>
            <person name="Crous P."/>
            <person name="Grigoriev I."/>
        </authorList>
    </citation>
    <scope>NUCLEOTIDE SEQUENCE</scope>
    <source>
        <strain evidence="4">CBS 473.64</strain>
    </source>
</reference>
<evidence type="ECO:0000259" key="3">
    <source>
        <dbReference type="Pfam" id="PF20237"/>
    </source>
</evidence>
<feature type="transmembrane region" description="Helical" evidence="2">
    <location>
        <begin position="265"/>
        <end position="286"/>
    </location>
</feature>
<feature type="transmembrane region" description="Helical" evidence="2">
    <location>
        <begin position="321"/>
        <end position="339"/>
    </location>
</feature>
<feature type="compositionally biased region" description="Pro residues" evidence="1">
    <location>
        <begin position="22"/>
        <end position="36"/>
    </location>
</feature>
<gene>
    <name evidence="4" type="ORF">P280DRAFT_411735</name>
</gene>
<feature type="compositionally biased region" description="Low complexity" evidence="1">
    <location>
        <begin position="239"/>
        <end position="253"/>
    </location>
</feature>
<keyword evidence="2" id="KW-0812">Transmembrane</keyword>
<dbReference type="Pfam" id="PF20237">
    <property type="entry name" value="DUF6594"/>
    <property type="match status" value="1"/>
</dbReference>
<dbReference type="AlphaFoldDB" id="A0A6A6RJ69"/>
<organism evidence="4 5">
    <name type="scientific">Massarina eburnea CBS 473.64</name>
    <dbReference type="NCBI Taxonomy" id="1395130"/>
    <lineage>
        <taxon>Eukaryota</taxon>
        <taxon>Fungi</taxon>
        <taxon>Dikarya</taxon>
        <taxon>Ascomycota</taxon>
        <taxon>Pezizomycotina</taxon>
        <taxon>Dothideomycetes</taxon>
        <taxon>Pleosporomycetidae</taxon>
        <taxon>Pleosporales</taxon>
        <taxon>Massarineae</taxon>
        <taxon>Massarinaceae</taxon>
        <taxon>Massarina</taxon>
    </lineage>
</organism>
<feature type="transmembrane region" description="Helical" evidence="2">
    <location>
        <begin position="298"/>
        <end position="315"/>
    </location>
</feature>
<dbReference type="PANTHER" id="PTHR34502">
    <property type="entry name" value="DUF6594 DOMAIN-CONTAINING PROTEIN-RELATED"/>
    <property type="match status" value="1"/>
</dbReference>
<accession>A0A6A6RJ69</accession>
<keyword evidence="5" id="KW-1185">Reference proteome</keyword>
<dbReference type="Proteomes" id="UP000799753">
    <property type="component" value="Unassembled WGS sequence"/>
</dbReference>
<dbReference type="PANTHER" id="PTHR34502:SF4">
    <property type="entry name" value="DUF6594 DOMAIN-CONTAINING PROTEIN"/>
    <property type="match status" value="1"/>
</dbReference>
<feature type="region of interest" description="Disordered" evidence="1">
    <location>
        <begin position="1"/>
        <end position="52"/>
    </location>
</feature>
<keyword evidence="2" id="KW-1133">Transmembrane helix</keyword>
<evidence type="ECO:0000313" key="5">
    <source>
        <dbReference type="Proteomes" id="UP000799753"/>
    </source>
</evidence>
<protein>
    <recommendedName>
        <fullName evidence="3">DUF6594 domain-containing protein</fullName>
    </recommendedName>
</protein>
<dbReference type="OrthoDB" id="5416037at2759"/>
<feature type="region of interest" description="Disordered" evidence="1">
    <location>
        <begin position="234"/>
        <end position="253"/>
    </location>
</feature>
<feature type="domain" description="DUF6594" evidence="3">
    <location>
        <begin position="67"/>
        <end position="333"/>
    </location>
</feature>
<evidence type="ECO:0000256" key="1">
    <source>
        <dbReference type="SAM" id="MobiDB-lite"/>
    </source>
</evidence>
<name>A0A6A6RJ69_9PLEO</name>
<dbReference type="EMBL" id="MU006808">
    <property type="protein sequence ID" value="KAF2635322.1"/>
    <property type="molecule type" value="Genomic_DNA"/>
</dbReference>
<sequence length="340" mass="38940">MSQSPTSTPLCGPATPHESPTLRPPTNPLHSHPPPSTGSSVTSLLKAPAPKAPVPSRFTMPWKYDGYQSFTAWMASEDDFFLFRRFDTLNARTILWMQDRIIQIEEFLQQKHKEAEDDIEKKGLRNDSFRFDHHCMKERQEKMKELSVLLRDYNQHIETFSKIRARPLAEPRKISNVINWLKREAIYKDEYTFINHAHELISINHRTLSPFGSWLESFVLVHVSWPFRIRKPSPPSTIPPTDQTGSDPPSDPPTTIYSSNARFDAFTNICILFSGLVMLLVPMWWLENISDSEKRLKVITGFVTVFMGMMSLGVVGRPFEVVAATAVYAAVLMVFMRIGQ</sequence>
<evidence type="ECO:0000256" key="2">
    <source>
        <dbReference type="SAM" id="Phobius"/>
    </source>
</evidence>
<keyword evidence="2" id="KW-0472">Membrane</keyword>